<dbReference type="PANTHER" id="PTHR34698:SF2">
    <property type="entry name" value="5-OXOPROLINASE SUBUNIT B"/>
    <property type="match status" value="1"/>
</dbReference>
<proteinExistence type="predicted"/>
<dbReference type="Gene3D" id="3.30.1360.40">
    <property type="match status" value="1"/>
</dbReference>
<keyword evidence="6" id="KW-1185">Reference proteome</keyword>
<dbReference type="SUPFAM" id="SSF50891">
    <property type="entry name" value="Cyclophilin-like"/>
    <property type="match status" value="1"/>
</dbReference>
<reference evidence="6" key="1">
    <citation type="submission" date="2016-11" db="EMBL/GenBank/DDBJ databases">
        <authorList>
            <person name="Varghese N."/>
            <person name="Submissions S."/>
        </authorList>
    </citation>
    <scope>NUCLEOTIDE SEQUENCE [LARGE SCALE GENOMIC DNA]</scope>
    <source>
        <strain evidence="6">DSM 29440</strain>
    </source>
</reference>
<evidence type="ECO:0000256" key="1">
    <source>
        <dbReference type="ARBA" id="ARBA00022741"/>
    </source>
</evidence>
<keyword evidence="3" id="KW-0067">ATP-binding</keyword>
<sequence>MTGTAITPEILPLGQDGVLVRFARTVSPEASAAVAQFAAAAERPGIEVAPALASVLLRFDPGKMARAEVVAAVRTLLDGQAWAGLDDPAPKRLWRVPVALDGPQLEEAARLAGRSPEEACAELTGADLRVRAIGFAPGMPYLGYLPEHWNIPRQTALTPKVPAGALVVAVRQLVLFPNESVTGWRMVGRCAFRPFLRGAKEPFVLAPGDALRFEPVEAAELQRLEREPLGGARCEEIA</sequence>
<dbReference type="GO" id="GO:0005524">
    <property type="term" value="F:ATP binding"/>
    <property type="evidence" value="ECO:0007669"/>
    <property type="project" value="UniProtKB-KW"/>
</dbReference>
<name>A0A1N6IGN3_9RHOB</name>
<evidence type="ECO:0000256" key="3">
    <source>
        <dbReference type="ARBA" id="ARBA00022840"/>
    </source>
</evidence>
<dbReference type="SMART" id="SM00796">
    <property type="entry name" value="AHS1"/>
    <property type="match status" value="1"/>
</dbReference>
<dbReference type="InterPro" id="IPR029000">
    <property type="entry name" value="Cyclophilin-like_dom_sf"/>
</dbReference>
<feature type="domain" description="Carboxyltransferase" evidence="4">
    <location>
        <begin position="8"/>
        <end position="205"/>
    </location>
</feature>
<dbReference type="GO" id="GO:0016787">
    <property type="term" value="F:hydrolase activity"/>
    <property type="evidence" value="ECO:0007669"/>
    <property type="project" value="UniProtKB-KW"/>
</dbReference>
<evidence type="ECO:0000256" key="2">
    <source>
        <dbReference type="ARBA" id="ARBA00022801"/>
    </source>
</evidence>
<evidence type="ECO:0000259" key="4">
    <source>
        <dbReference type="SMART" id="SM00796"/>
    </source>
</evidence>
<organism evidence="5 6">
    <name type="scientific">Vannielia litorea</name>
    <dbReference type="NCBI Taxonomy" id="1217970"/>
    <lineage>
        <taxon>Bacteria</taxon>
        <taxon>Pseudomonadati</taxon>
        <taxon>Pseudomonadota</taxon>
        <taxon>Alphaproteobacteria</taxon>
        <taxon>Rhodobacterales</taxon>
        <taxon>Paracoccaceae</taxon>
        <taxon>Vannielia</taxon>
    </lineage>
</organism>
<dbReference type="Pfam" id="PF02682">
    <property type="entry name" value="CT_C_D"/>
    <property type="match status" value="1"/>
</dbReference>
<dbReference type="Proteomes" id="UP000184932">
    <property type="component" value="Unassembled WGS sequence"/>
</dbReference>
<dbReference type="AlphaFoldDB" id="A0A1N6IGN3"/>
<dbReference type="PANTHER" id="PTHR34698">
    <property type="entry name" value="5-OXOPROLINASE SUBUNIT B"/>
    <property type="match status" value="1"/>
</dbReference>
<gene>
    <name evidence="5" type="ORF">SAMN05444002_3869</name>
</gene>
<dbReference type="STRING" id="1217970.SAMN05444002_3869"/>
<keyword evidence="2 5" id="KW-0378">Hydrolase</keyword>
<dbReference type="RefSeq" id="WP_074258021.1">
    <property type="nucleotide sequence ID" value="NZ_FSRL01000002.1"/>
</dbReference>
<accession>A0A1N6IGN3</accession>
<dbReference type="EMBL" id="FSRL01000002">
    <property type="protein sequence ID" value="SIO31187.1"/>
    <property type="molecule type" value="Genomic_DNA"/>
</dbReference>
<dbReference type="InterPro" id="IPR003833">
    <property type="entry name" value="CT_C_D"/>
</dbReference>
<keyword evidence="1" id="KW-0547">Nucleotide-binding</keyword>
<protein>
    <submittedName>
        <fullName evidence="5">Allophanate hydrolase subunit 1</fullName>
    </submittedName>
</protein>
<dbReference type="InterPro" id="IPR010016">
    <property type="entry name" value="PxpB"/>
</dbReference>
<dbReference type="Gene3D" id="2.40.100.10">
    <property type="entry name" value="Cyclophilin-like"/>
    <property type="match status" value="1"/>
</dbReference>
<evidence type="ECO:0000313" key="5">
    <source>
        <dbReference type="EMBL" id="SIO31187.1"/>
    </source>
</evidence>
<dbReference type="SUPFAM" id="SSF160467">
    <property type="entry name" value="PH0987 N-terminal domain-like"/>
    <property type="match status" value="1"/>
</dbReference>
<evidence type="ECO:0000313" key="6">
    <source>
        <dbReference type="Proteomes" id="UP000184932"/>
    </source>
</evidence>